<dbReference type="Ensembl" id="ENSCPOT00000042790.1">
    <property type="protein sequence ID" value="ENSCPOP00000032204.1"/>
    <property type="gene ID" value="ENSCPOG00000010259.4"/>
</dbReference>
<accession>A0A286Y2Y8</accession>
<feature type="compositionally biased region" description="Gly residues" evidence="10">
    <location>
        <begin position="85"/>
        <end position="96"/>
    </location>
</feature>
<dbReference type="GO" id="GO:0003723">
    <property type="term" value="F:RNA binding"/>
    <property type="evidence" value="ECO:0007669"/>
    <property type="project" value="UniProtKB-UniRule"/>
</dbReference>
<feature type="region of interest" description="Disordered" evidence="10">
    <location>
        <begin position="283"/>
        <end position="342"/>
    </location>
</feature>
<dbReference type="AlphaFoldDB" id="A0A286Y2Y8"/>
<dbReference type="SUPFAM" id="SSF90209">
    <property type="entry name" value="Ran binding protein zinc finger-like"/>
    <property type="match status" value="1"/>
</dbReference>
<evidence type="ECO:0000256" key="9">
    <source>
        <dbReference type="PROSITE-ProRule" id="PRU00322"/>
    </source>
</evidence>
<protein>
    <recommendedName>
        <fullName evidence="15">TATA-box binding protein associated factor 15</fullName>
    </recommendedName>
</protein>
<dbReference type="SMART" id="SM00547">
    <property type="entry name" value="ZnF_RBZ"/>
    <property type="match status" value="1"/>
</dbReference>
<comment type="subcellular location">
    <subcellularLocation>
        <location evidence="1">Nucleus</location>
    </subcellularLocation>
</comment>
<evidence type="ECO:0000256" key="6">
    <source>
        <dbReference type="ARBA" id="ARBA00022884"/>
    </source>
</evidence>
<evidence type="ECO:0000256" key="7">
    <source>
        <dbReference type="ARBA" id="ARBA00023242"/>
    </source>
</evidence>
<reference evidence="14" key="1">
    <citation type="journal article" date="2011" name="Nature">
        <title>A high-resolution map of human evolutionary constraint using 29 mammals.</title>
        <authorList>
            <person name="Lindblad-Toh K."/>
            <person name="Garber M."/>
            <person name="Zuk O."/>
            <person name="Lin M.F."/>
            <person name="Parker B.J."/>
            <person name="Washietl S."/>
            <person name="Kheradpour P."/>
            <person name="Ernst J."/>
            <person name="Jordan G."/>
            <person name="Mauceli E."/>
            <person name="Ward L.D."/>
            <person name="Lowe C.B."/>
            <person name="Holloway A.K."/>
            <person name="Clamp M."/>
            <person name="Gnerre S."/>
            <person name="Alfoldi J."/>
            <person name="Beal K."/>
            <person name="Chang J."/>
            <person name="Clawson H."/>
            <person name="Cuff J."/>
            <person name="Di Palma F."/>
            <person name="Fitzgerald S."/>
            <person name="Flicek P."/>
            <person name="Guttman M."/>
            <person name="Hubisz M.J."/>
            <person name="Jaffe D.B."/>
            <person name="Jungreis I."/>
            <person name="Kent W.J."/>
            <person name="Kostka D."/>
            <person name="Lara M."/>
            <person name="Martins A.L."/>
            <person name="Massingham T."/>
            <person name="Moltke I."/>
            <person name="Raney B.J."/>
            <person name="Rasmussen M.D."/>
            <person name="Robinson J."/>
            <person name="Stark A."/>
            <person name="Vilella A.J."/>
            <person name="Wen J."/>
            <person name="Xie X."/>
            <person name="Zody M.C."/>
            <person name="Baldwin J."/>
            <person name="Bloom T."/>
            <person name="Chin C.W."/>
            <person name="Heiman D."/>
            <person name="Nicol R."/>
            <person name="Nusbaum C."/>
            <person name="Young S."/>
            <person name="Wilkinson J."/>
            <person name="Worley K.C."/>
            <person name="Kovar C.L."/>
            <person name="Muzny D.M."/>
            <person name="Gibbs R.A."/>
            <person name="Cree A."/>
            <person name="Dihn H.H."/>
            <person name="Fowler G."/>
            <person name="Jhangiani S."/>
            <person name="Joshi V."/>
            <person name="Lee S."/>
            <person name="Lewis L.R."/>
            <person name="Nazareth L.V."/>
            <person name="Okwuonu G."/>
            <person name="Santibanez J."/>
            <person name="Warren W.C."/>
            <person name="Mardis E.R."/>
            <person name="Weinstock G.M."/>
            <person name="Wilson R.K."/>
            <person name="Delehaunty K."/>
            <person name="Dooling D."/>
            <person name="Fronik C."/>
            <person name="Fulton L."/>
            <person name="Fulton B."/>
            <person name="Graves T."/>
            <person name="Minx P."/>
            <person name="Sodergren E."/>
            <person name="Birney E."/>
            <person name="Margulies E.H."/>
            <person name="Herrero J."/>
            <person name="Green E.D."/>
            <person name="Haussler D."/>
            <person name="Siepel A."/>
            <person name="Goldman N."/>
            <person name="Pollard K.S."/>
            <person name="Pedersen J.S."/>
            <person name="Lander E.S."/>
            <person name="Kellis M."/>
        </authorList>
    </citation>
    <scope>NUCLEOTIDE SEQUENCE [LARGE SCALE GENOMIC DNA]</scope>
    <source>
        <strain evidence="14">2N</strain>
    </source>
</reference>
<keyword evidence="6 8" id="KW-0694">RNA-binding</keyword>
<sequence>MSDSGSQSGEQPSYDQSNYSQQDSYDQQSGYDQYQGSYDEQSNYNQQHDSYNQNQQSYHSQRENYSHHTQDDRHDVIRYREENRGYGGSQGGGRGRGGYDKDGRGPMTGSSDGDRGGFKNFGGHRDYGPRPDADSESDNSDNNTIFVQGLGKGVSTDQVGEFFKQIGIIKTNKKTGKPMINLYTDKDTGKPKGEATVSFDDPPSAKAATDWFDGKKFHGNIIKVSVATQRPEFMRGGGSGGRGGYRGRGGFQGRGGDPKNGDWVCPNPSCGNMNFARRNSCNQCNEPRPEDSRPSGDFRGRGYSGERGYRGRGGRGGDRGGDGGDRKEVAMEETEAGMVETEEATEEIEEVMEETEVEVAMEETVVVVAVEVAMEAKWEEEMTTEMISTTDHTDDCFECPFVSDMIHSEIARVLPAAFLVASFWVVKLSDIWIFIWVGGLGQFYFYKCH</sequence>
<feature type="domain" description="RRM" evidence="11">
    <location>
        <begin position="143"/>
        <end position="229"/>
    </location>
</feature>
<dbReference type="PROSITE" id="PS50102">
    <property type="entry name" value="RRM"/>
    <property type="match status" value="1"/>
</dbReference>
<evidence type="ECO:0000313" key="13">
    <source>
        <dbReference type="Ensembl" id="ENSCPOP00000032204.1"/>
    </source>
</evidence>
<feature type="compositionally biased region" description="Basic and acidic residues" evidence="10">
    <location>
        <begin position="60"/>
        <end position="84"/>
    </location>
</feature>
<feature type="compositionally biased region" description="Polar residues" evidence="10">
    <location>
        <begin position="40"/>
        <end position="49"/>
    </location>
</feature>
<dbReference type="InterPro" id="IPR036443">
    <property type="entry name" value="Znf_RanBP2_sf"/>
</dbReference>
<name>A0A286Y2Y8_CAVPO</name>
<dbReference type="Pfam" id="PF00076">
    <property type="entry name" value="RRM_1"/>
    <property type="match status" value="1"/>
</dbReference>
<dbReference type="CDD" id="cd12535">
    <property type="entry name" value="RRM_FUS_TAF15"/>
    <property type="match status" value="1"/>
</dbReference>
<feature type="compositionally biased region" description="Low complexity" evidence="10">
    <location>
        <begin position="50"/>
        <end position="59"/>
    </location>
</feature>
<reference evidence="13" key="3">
    <citation type="submission" date="2025-09" db="UniProtKB">
        <authorList>
            <consortium name="Ensembl"/>
        </authorList>
    </citation>
    <scope>IDENTIFICATION</scope>
    <source>
        <strain evidence="13">2N</strain>
    </source>
</reference>
<evidence type="ECO:0000256" key="5">
    <source>
        <dbReference type="ARBA" id="ARBA00022833"/>
    </source>
</evidence>
<keyword evidence="14" id="KW-1185">Reference proteome</keyword>
<feature type="compositionally biased region" description="Basic and acidic residues" evidence="10">
    <location>
        <begin position="287"/>
        <end position="300"/>
    </location>
</feature>
<comment type="similarity">
    <text evidence="2">Belongs to the RRM TET family.</text>
</comment>
<feature type="compositionally biased region" description="Acidic residues" evidence="10">
    <location>
        <begin position="331"/>
        <end position="342"/>
    </location>
</feature>
<feature type="region of interest" description="Disordered" evidence="10">
    <location>
        <begin position="1"/>
        <end position="146"/>
    </location>
</feature>
<dbReference type="GeneTree" id="ENSGT00940000156438"/>
<dbReference type="VEuPathDB" id="HostDB:ENSCPOG00000010259"/>
<dbReference type="Gene3D" id="3.30.70.330">
    <property type="match status" value="1"/>
</dbReference>
<dbReference type="Bgee" id="ENSCPOG00000010259">
    <property type="expression patterns" value="Expressed in pituitary gland and 13 other cell types or tissues"/>
</dbReference>
<dbReference type="SMART" id="SM00360">
    <property type="entry name" value="RRM"/>
    <property type="match status" value="1"/>
</dbReference>
<dbReference type="SUPFAM" id="SSF54928">
    <property type="entry name" value="RNA-binding domain, RBD"/>
    <property type="match status" value="1"/>
</dbReference>
<dbReference type="InterPro" id="IPR035979">
    <property type="entry name" value="RBD_domain_sf"/>
</dbReference>
<feature type="compositionally biased region" description="Basic and acidic residues" evidence="10">
    <location>
        <begin position="315"/>
        <end position="330"/>
    </location>
</feature>
<dbReference type="InterPro" id="IPR001876">
    <property type="entry name" value="Znf_RanBP2"/>
</dbReference>
<dbReference type="EMBL" id="AAKN02016871">
    <property type="status" value="NOT_ANNOTATED_CDS"/>
    <property type="molecule type" value="Genomic_DNA"/>
</dbReference>
<dbReference type="FunFam" id="3.30.70.330:FF:000246">
    <property type="entry name" value="TATA-binding protein-associated factor 2N isoform X1"/>
    <property type="match status" value="1"/>
</dbReference>
<evidence type="ECO:0000256" key="10">
    <source>
        <dbReference type="SAM" id="MobiDB-lite"/>
    </source>
</evidence>
<feature type="compositionally biased region" description="Polar residues" evidence="10">
    <location>
        <begin position="1"/>
        <end position="11"/>
    </location>
</feature>
<keyword evidence="4 9" id="KW-0863">Zinc-finger</keyword>
<dbReference type="FunFam" id="4.10.1060.10:FF:000008">
    <property type="entry name" value="TATA-binding protein-associated factor 2N isoform X1"/>
    <property type="match status" value="1"/>
</dbReference>
<evidence type="ECO:0000256" key="8">
    <source>
        <dbReference type="PROSITE-ProRule" id="PRU00176"/>
    </source>
</evidence>
<dbReference type="PROSITE" id="PS01358">
    <property type="entry name" value="ZF_RANBP2_1"/>
    <property type="match status" value="1"/>
</dbReference>
<evidence type="ECO:0000256" key="1">
    <source>
        <dbReference type="ARBA" id="ARBA00004123"/>
    </source>
</evidence>
<dbReference type="GO" id="GO:0006355">
    <property type="term" value="P:regulation of DNA-templated transcription"/>
    <property type="evidence" value="ECO:0007669"/>
    <property type="project" value="InterPro"/>
</dbReference>
<organism evidence="13 14">
    <name type="scientific">Cavia porcellus</name>
    <name type="common">Guinea pig</name>
    <dbReference type="NCBI Taxonomy" id="10141"/>
    <lineage>
        <taxon>Eukaryota</taxon>
        <taxon>Metazoa</taxon>
        <taxon>Chordata</taxon>
        <taxon>Craniata</taxon>
        <taxon>Vertebrata</taxon>
        <taxon>Euteleostomi</taxon>
        <taxon>Mammalia</taxon>
        <taxon>Eutheria</taxon>
        <taxon>Euarchontoglires</taxon>
        <taxon>Glires</taxon>
        <taxon>Rodentia</taxon>
        <taxon>Hystricomorpha</taxon>
        <taxon>Caviidae</taxon>
        <taxon>Cavia</taxon>
    </lineage>
</organism>
<dbReference type="GO" id="GO:0005634">
    <property type="term" value="C:nucleus"/>
    <property type="evidence" value="ECO:0007669"/>
    <property type="project" value="UniProtKB-SubCell"/>
</dbReference>
<feature type="compositionally biased region" description="Low complexity" evidence="10">
    <location>
        <begin position="13"/>
        <end position="39"/>
    </location>
</feature>
<dbReference type="InterPro" id="IPR034870">
    <property type="entry name" value="TET_fam"/>
</dbReference>
<dbReference type="PANTHER" id="PTHR23238">
    <property type="entry name" value="RNA BINDING PROTEIN"/>
    <property type="match status" value="1"/>
</dbReference>
<dbReference type="PROSITE" id="PS50199">
    <property type="entry name" value="ZF_RANBP2_2"/>
    <property type="match status" value="1"/>
</dbReference>
<evidence type="ECO:0000259" key="11">
    <source>
        <dbReference type="PROSITE" id="PS50102"/>
    </source>
</evidence>
<evidence type="ECO:0000256" key="2">
    <source>
        <dbReference type="ARBA" id="ARBA00008448"/>
    </source>
</evidence>
<keyword evidence="5" id="KW-0862">Zinc</keyword>
<proteinExistence type="inferred from homology"/>
<feature type="compositionally biased region" description="Basic and acidic residues" evidence="10">
    <location>
        <begin position="112"/>
        <end position="133"/>
    </location>
</feature>
<evidence type="ECO:0000313" key="14">
    <source>
        <dbReference type="Proteomes" id="UP000005447"/>
    </source>
</evidence>
<evidence type="ECO:0000256" key="3">
    <source>
        <dbReference type="ARBA" id="ARBA00022723"/>
    </source>
</evidence>
<dbReference type="InterPro" id="IPR000504">
    <property type="entry name" value="RRM_dom"/>
</dbReference>
<dbReference type="Proteomes" id="UP000005447">
    <property type="component" value="Unassembled WGS sequence"/>
</dbReference>
<gene>
    <name evidence="13" type="primary">LOC101788648</name>
</gene>
<dbReference type="InterPro" id="IPR012677">
    <property type="entry name" value="Nucleotide-bd_a/b_plait_sf"/>
</dbReference>
<evidence type="ECO:0008006" key="15">
    <source>
        <dbReference type="Google" id="ProtNLM"/>
    </source>
</evidence>
<dbReference type="Gene3D" id="4.10.1060.10">
    <property type="entry name" value="Zinc finger, RanBP2-type"/>
    <property type="match status" value="1"/>
</dbReference>
<keyword evidence="3" id="KW-0479">Metal-binding</keyword>
<evidence type="ECO:0000256" key="4">
    <source>
        <dbReference type="ARBA" id="ARBA00022771"/>
    </source>
</evidence>
<reference evidence="13" key="2">
    <citation type="submission" date="2025-08" db="UniProtKB">
        <authorList>
            <consortium name="Ensembl"/>
        </authorList>
    </citation>
    <scope>IDENTIFICATION</scope>
    <source>
        <strain evidence="13">2N</strain>
    </source>
</reference>
<feature type="domain" description="RanBP2-type" evidence="12">
    <location>
        <begin position="259"/>
        <end position="290"/>
    </location>
</feature>
<keyword evidence="7" id="KW-0539">Nucleus</keyword>
<dbReference type="GO" id="GO:0008270">
    <property type="term" value="F:zinc ion binding"/>
    <property type="evidence" value="ECO:0007669"/>
    <property type="project" value="UniProtKB-KW"/>
</dbReference>
<evidence type="ECO:0000259" key="12">
    <source>
        <dbReference type="PROSITE" id="PS50199"/>
    </source>
</evidence>